<keyword evidence="2" id="KW-0472">Membrane</keyword>
<keyword evidence="2" id="KW-0812">Transmembrane</keyword>
<comment type="caution">
    <text evidence="4">The sequence shown here is derived from an EMBL/GenBank/DDBJ whole genome shotgun (WGS) entry which is preliminary data.</text>
</comment>
<dbReference type="Pfam" id="PF07693">
    <property type="entry name" value="KAP_NTPase"/>
    <property type="match status" value="1"/>
</dbReference>
<dbReference type="SUPFAM" id="SSF52540">
    <property type="entry name" value="P-loop containing nucleoside triphosphate hydrolases"/>
    <property type="match status" value="1"/>
</dbReference>
<keyword evidence="2" id="KW-1133">Transmembrane helix</keyword>
<keyword evidence="5" id="KW-1185">Reference proteome</keyword>
<reference evidence="4" key="1">
    <citation type="submission" date="2021-01" db="EMBL/GenBank/DDBJ databases">
        <title>Whole genome shotgun sequence of Rhizocola hellebori NBRC 109834.</title>
        <authorList>
            <person name="Komaki H."/>
            <person name="Tamura T."/>
        </authorList>
    </citation>
    <scope>NUCLEOTIDE SEQUENCE</scope>
    <source>
        <strain evidence="4">NBRC 109834</strain>
    </source>
</reference>
<feature type="transmembrane region" description="Helical" evidence="2">
    <location>
        <begin position="93"/>
        <end position="118"/>
    </location>
</feature>
<name>A0A8J3QCI3_9ACTN</name>
<dbReference type="InterPro" id="IPR027417">
    <property type="entry name" value="P-loop_NTPase"/>
</dbReference>
<evidence type="ECO:0000256" key="2">
    <source>
        <dbReference type="SAM" id="Phobius"/>
    </source>
</evidence>
<feature type="transmembrane region" description="Helical" evidence="2">
    <location>
        <begin position="138"/>
        <end position="163"/>
    </location>
</feature>
<gene>
    <name evidence="4" type="ORF">Rhe02_52290</name>
</gene>
<dbReference type="EMBL" id="BONY01000034">
    <property type="protein sequence ID" value="GIH07162.1"/>
    <property type="molecule type" value="Genomic_DNA"/>
</dbReference>
<feature type="domain" description="KAP NTPase" evidence="3">
    <location>
        <begin position="251"/>
        <end position="533"/>
    </location>
</feature>
<evidence type="ECO:0000259" key="3">
    <source>
        <dbReference type="Pfam" id="PF07693"/>
    </source>
</evidence>
<accession>A0A8J3QCI3</accession>
<dbReference type="AlphaFoldDB" id="A0A8J3QCI3"/>
<dbReference type="InterPro" id="IPR011646">
    <property type="entry name" value="KAP_P-loop"/>
</dbReference>
<sequence length="769" mass="85004">MAVIVASMPDSGDSGDVPPEPLTDDSIEQVLEEVFGQPDLESLPVGTAVIRREVLERGDEIRRSLLTYQSGVGTAGRALRSAQLQVHITKRRILYVVSAVLLLDFVLATLSLQSIVGLDWPMEPIDFKGWFWKGSSGLGGAWLGLGLAFVLGVLLVAFPSFFMRNSRVNAQLRERERELDGADARLAEALLRDARGMVLEIVNRWESDEVATGAFIKAVDAKDLVELEMPATITAHSLDAADEFVKHYETSAIGIAGPRGIGKSTIMIHLATSDRSSGRTGVYLPAPVRYDAPDFVRHIHAKVAQSVLDDFGVSEEQLDRRPSAAANMATFRMALAILLVVAGLIMFFGIDAPPFGLDPLVAAIKLLGVTTVTVGAIGLAYAVMHTVNRSRGRRGFRPRGYIPLLRPRSRSRRDDQIVALALDELRSLRWQTSVQVKNKLDTKLVPSTKFEQEDQVSLAQRDRSHPERVADFKDFLSRYHKLAGKDHKLVIGIDELDKIASADEAIAMVNALKDLFRISNTHFFVSVSEDALDSFALRGVPVRDTFDSSFDTVLRVLPFTAEDSRHLLSRRVRGFPDAAALLCHAIAGGLPRDLIRAARRSVNFRREQENPLPVAALAERLTRAEALDAIEAAVRRSRGTDHRHEYLFAVRRFLDESTESMHTGIVPLAQAWISQSSPAELREPLVVLLLQLATAAEFFGTPRDSAQWESTMASIWFQEGIRQLTQARAVLALSHMDAMQRLETAREHLGLEKLPPFPDHLTGRNTPTD</sequence>
<evidence type="ECO:0000256" key="1">
    <source>
        <dbReference type="SAM" id="Coils"/>
    </source>
</evidence>
<feature type="coiled-coil region" evidence="1">
    <location>
        <begin position="165"/>
        <end position="192"/>
    </location>
</feature>
<evidence type="ECO:0000313" key="5">
    <source>
        <dbReference type="Proteomes" id="UP000612899"/>
    </source>
</evidence>
<dbReference type="Proteomes" id="UP000612899">
    <property type="component" value="Unassembled WGS sequence"/>
</dbReference>
<evidence type="ECO:0000313" key="4">
    <source>
        <dbReference type="EMBL" id="GIH07162.1"/>
    </source>
</evidence>
<feature type="transmembrane region" description="Helical" evidence="2">
    <location>
        <begin position="362"/>
        <end position="384"/>
    </location>
</feature>
<proteinExistence type="predicted"/>
<organism evidence="4 5">
    <name type="scientific">Rhizocola hellebori</name>
    <dbReference type="NCBI Taxonomy" id="1392758"/>
    <lineage>
        <taxon>Bacteria</taxon>
        <taxon>Bacillati</taxon>
        <taxon>Actinomycetota</taxon>
        <taxon>Actinomycetes</taxon>
        <taxon>Micromonosporales</taxon>
        <taxon>Micromonosporaceae</taxon>
        <taxon>Rhizocola</taxon>
    </lineage>
</organism>
<protein>
    <recommendedName>
        <fullName evidence="3">KAP NTPase domain-containing protein</fullName>
    </recommendedName>
</protein>
<keyword evidence="1" id="KW-0175">Coiled coil</keyword>
<feature type="transmembrane region" description="Helical" evidence="2">
    <location>
        <begin position="329"/>
        <end position="350"/>
    </location>
</feature>